<sequence>MKKFSLLLFLVATTFQFSSCKSDANKDKNGTQIEKVPAAAFVVENAKNDINFTAYKTTEKVAVGGKFTRVDVISGGEGASVKEAIHNTEFSIPVTTLATKDSSRDYKIRKFFFGVMENTDLLKGKLLINDETTGTAKITMNGETKDVPFTYTIKDKIFNMKATIDVNDWNASAALAKLNEVCKLLHTGADGVSKTWSEVALDITSTF</sequence>
<evidence type="ECO:0000259" key="1">
    <source>
        <dbReference type="Pfam" id="PF04264"/>
    </source>
</evidence>
<dbReference type="Gene3D" id="2.40.128.110">
    <property type="entry name" value="Lipid/polyisoprenoid-binding, YceI-like"/>
    <property type="match status" value="1"/>
</dbReference>
<comment type="caution">
    <text evidence="2">The sequence shown here is derived from an EMBL/GenBank/DDBJ whole genome shotgun (WGS) entry which is preliminary data.</text>
</comment>
<organism evidence="2 3">
    <name type="scientific">Polaribacter marinivivus</name>
    <dbReference type="NCBI Taxonomy" id="1524260"/>
    <lineage>
        <taxon>Bacteria</taxon>
        <taxon>Pseudomonadati</taxon>
        <taxon>Bacteroidota</taxon>
        <taxon>Flavobacteriia</taxon>
        <taxon>Flavobacteriales</taxon>
        <taxon>Flavobacteriaceae</taxon>
    </lineage>
</organism>
<dbReference type="RefSeq" id="WP_377409186.1">
    <property type="nucleotide sequence ID" value="NZ_JBHSCY010000001.1"/>
</dbReference>
<evidence type="ECO:0000313" key="2">
    <source>
        <dbReference type="EMBL" id="MFC4268627.1"/>
    </source>
</evidence>
<name>A0ABV8R9Y5_9FLAO</name>
<dbReference type="InterPro" id="IPR036761">
    <property type="entry name" value="TTHA0802/YceI-like_sf"/>
</dbReference>
<dbReference type="Pfam" id="PF04264">
    <property type="entry name" value="YceI"/>
    <property type="match status" value="1"/>
</dbReference>
<dbReference type="Proteomes" id="UP001595826">
    <property type="component" value="Unassembled WGS sequence"/>
</dbReference>
<keyword evidence="3" id="KW-1185">Reference proteome</keyword>
<gene>
    <name evidence="2" type="ORF">ACFOWD_06890</name>
</gene>
<dbReference type="EMBL" id="JBHSCY010000001">
    <property type="protein sequence ID" value="MFC4268627.1"/>
    <property type="molecule type" value="Genomic_DNA"/>
</dbReference>
<reference evidence="3" key="1">
    <citation type="journal article" date="2019" name="Int. J. Syst. Evol. Microbiol.">
        <title>The Global Catalogue of Microorganisms (GCM) 10K type strain sequencing project: providing services to taxonomists for standard genome sequencing and annotation.</title>
        <authorList>
            <consortium name="The Broad Institute Genomics Platform"/>
            <consortium name="The Broad Institute Genome Sequencing Center for Infectious Disease"/>
            <person name="Wu L."/>
            <person name="Ma J."/>
        </authorList>
    </citation>
    <scope>NUCLEOTIDE SEQUENCE [LARGE SCALE GENOMIC DNA]</scope>
    <source>
        <strain evidence="3">CECT 8655</strain>
    </source>
</reference>
<protein>
    <submittedName>
        <fullName evidence="2">YceI family protein</fullName>
    </submittedName>
</protein>
<dbReference type="InterPro" id="IPR007372">
    <property type="entry name" value="Lipid/polyisoprenoid-bd_YceI"/>
</dbReference>
<accession>A0ABV8R9Y5</accession>
<evidence type="ECO:0000313" key="3">
    <source>
        <dbReference type="Proteomes" id="UP001595826"/>
    </source>
</evidence>
<feature type="domain" description="Lipid/polyisoprenoid-binding YceI-like" evidence="1">
    <location>
        <begin position="42"/>
        <end position="178"/>
    </location>
</feature>
<proteinExistence type="predicted"/>
<dbReference type="SUPFAM" id="SSF101874">
    <property type="entry name" value="YceI-like"/>
    <property type="match status" value="1"/>
</dbReference>